<evidence type="ECO:0000259" key="1">
    <source>
        <dbReference type="Pfam" id="PF21294"/>
    </source>
</evidence>
<dbReference type="PANTHER" id="PTHR40124:SF1">
    <property type="entry name" value="DISAGGREGATASE RELATED REPEAT PROTEIN"/>
    <property type="match status" value="1"/>
</dbReference>
<sequence>MKNIITFLILTAFMFSCNYKPVLKFDFDKDLNQPHIKKLLSHKLIELNENEGINNSNAIKVSYVGYEKGSRIVARIFELPEGLEEATLNFSVKFSKDFKFVKSGKIHGLIPNNKIVGGKKMQDDGWSVRATFKEKGEIASYIYYQNKPNKWGDGITSSNTVFTRGEYNDVAIYVKLNKPVNSKNGRCEIWVDGILQVSQELIQYRSAAEDSSLITHFYFDTFHGGHTPDYSPKNEKGEYTTEYAWFDNFEIYKGKYIKALKQ</sequence>
<proteinExistence type="predicted"/>
<evidence type="ECO:0000313" key="2">
    <source>
        <dbReference type="EMBL" id="MFD2822658.1"/>
    </source>
</evidence>
<dbReference type="Gene3D" id="2.60.120.200">
    <property type="match status" value="1"/>
</dbReference>
<organism evidence="2 3">
    <name type="scientific">Lacinutrix iliipiscaria</name>
    <dbReference type="NCBI Taxonomy" id="1230532"/>
    <lineage>
        <taxon>Bacteria</taxon>
        <taxon>Pseudomonadati</taxon>
        <taxon>Bacteroidota</taxon>
        <taxon>Flavobacteriia</taxon>
        <taxon>Flavobacteriales</taxon>
        <taxon>Flavobacteriaceae</taxon>
        <taxon>Lacinutrix</taxon>
    </lineage>
</organism>
<name>A0ABW5WIW1_9FLAO</name>
<dbReference type="Pfam" id="PF21294">
    <property type="entry name" value="Polysacc_lyase_14"/>
    <property type="match status" value="1"/>
</dbReference>
<dbReference type="PANTHER" id="PTHR40124">
    <property type="match status" value="1"/>
</dbReference>
<accession>A0ABW5WIW1</accession>
<dbReference type="GO" id="GO:0016829">
    <property type="term" value="F:lyase activity"/>
    <property type="evidence" value="ECO:0007669"/>
    <property type="project" value="UniProtKB-KW"/>
</dbReference>
<dbReference type="PROSITE" id="PS51257">
    <property type="entry name" value="PROKAR_LIPOPROTEIN"/>
    <property type="match status" value="1"/>
</dbReference>
<feature type="domain" description="Polysaccharide lyase 14" evidence="1">
    <location>
        <begin position="68"/>
        <end position="239"/>
    </location>
</feature>
<dbReference type="InterPro" id="IPR048958">
    <property type="entry name" value="Polysacc_lyase_14"/>
</dbReference>
<reference evidence="3" key="1">
    <citation type="journal article" date="2019" name="Int. J. Syst. Evol. Microbiol.">
        <title>The Global Catalogue of Microorganisms (GCM) 10K type strain sequencing project: providing services to taxonomists for standard genome sequencing and annotation.</title>
        <authorList>
            <consortium name="The Broad Institute Genomics Platform"/>
            <consortium name="The Broad Institute Genome Sequencing Center for Infectious Disease"/>
            <person name="Wu L."/>
            <person name="Ma J."/>
        </authorList>
    </citation>
    <scope>NUCLEOTIDE SEQUENCE [LARGE SCALE GENOMIC DNA]</scope>
    <source>
        <strain evidence="3">KCTC 32141</strain>
    </source>
</reference>
<protein>
    <submittedName>
        <fullName evidence="2">Polysaccharide lyase</fullName>
    </submittedName>
</protein>
<dbReference type="RefSeq" id="WP_183485652.1">
    <property type="nucleotide sequence ID" value="NZ_JBHUOV010000001.1"/>
</dbReference>
<dbReference type="Proteomes" id="UP001597533">
    <property type="component" value="Unassembled WGS sequence"/>
</dbReference>
<evidence type="ECO:0000313" key="3">
    <source>
        <dbReference type="Proteomes" id="UP001597533"/>
    </source>
</evidence>
<gene>
    <name evidence="2" type="ORF">ACFS5M_03195</name>
</gene>
<comment type="caution">
    <text evidence="2">The sequence shown here is derived from an EMBL/GenBank/DDBJ whole genome shotgun (WGS) entry which is preliminary data.</text>
</comment>
<keyword evidence="3" id="KW-1185">Reference proteome</keyword>
<dbReference type="EMBL" id="JBHUOV010000001">
    <property type="protein sequence ID" value="MFD2822658.1"/>
    <property type="molecule type" value="Genomic_DNA"/>
</dbReference>
<keyword evidence="2" id="KW-0456">Lyase</keyword>